<dbReference type="SFLD" id="SFLDG01065">
    <property type="entry name" value="anaerobic_coproporphyrinogen-I"/>
    <property type="match status" value="1"/>
</dbReference>
<dbReference type="EC" id="1.3.98.3" evidence="2"/>
<dbReference type="Gene3D" id="3.80.30.20">
    <property type="entry name" value="tm_1862 like domain"/>
    <property type="match status" value="1"/>
</dbReference>
<comment type="caution">
    <text evidence="2">The sequence shown here is derived from an EMBL/GenBank/DDBJ whole genome shotgun (WGS) entry which is preliminary data.</text>
</comment>
<dbReference type="Pfam" id="PF04055">
    <property type="entry name" value="Radical_SAM"/>
    <property type="match status" value="1"/>
</dbReference>
<evidence type="ECO:0000313" key="3">
    <source>
        <dbReference type="Proteomes" id="UP000603234"/>
    </source>
</evidence>
<sequence>MAFNQSCLFWMTPSKYCLAMVKTPPLAMKKRVIPSSKDVCRRMETRVLRFDLERPALEYYFHELYQAFDPGVKNILAGEADGVLSQKTEGDAVILSLAWSGKKALERRFQFDTVEESLENSVYKGFLYDLLCEYFGRSLQWGTLTGIKPVKMVQKLADAGLSVEAIERKFEDDYRVSSDRTRLLIELAEKQRSFIIPEIDKDKKRRVSIYVGIPLCPSKCAYCSFVSTIVDKKRINLDTYFNNLLTEAKRVGQLFKTMEIAVDTLYIGGGTPTVLSAEQLAALMKTLANAFDLSQLREYTLEAGRPDTITREKLEVAKKHGVSRICLNPQSMNARTLKAVARPWENGLTEELAGLIKSIGFKTMNMDLIIGLGDEGPDDFFYTLEKVIALEPENITIHNLSIKSGSEIKNQRGISVELGYGEAFYQAVKKRLHDQSYDPYYLYRLKYTRGNSENIGYAKPGHEGIYNIMMMAERQTTIGIGAGSTGNIYDPANDSIQKVFTVKDVKTYNERFEELIEKKLTAYALLKNRA</sequence>
<dbReference type="InterPro" id="IPR006638">
    <property type="entry name" value="Elp3/MiaA/NifB-like_rSAM"/>
</dbReference>
<dbReference type="PROSITE" id="PS51918">
    <property type="entry name" value="RADICAL_SAM"/>
    <property type="match status" value="1"/>
</dbReference>
<dbReference type="EMBL" id="WJBC01000013">
    <property type="protein sequence ID" value="MBC3804715.1"/>
    <property type="molecule type" value="Genomic_DNA"/>
</dbReference>
<dbReference type="PANTHER" id="PTHR13932:SF1">
    <property type="entry name" value="OXYGEN-INDEPENDENT COPROPORPHYRINOGEN-III OXIDASE-LIKE PROTEIN HEMZ"/>
    <property type="match status" value="1"/>
</dbReference>
<reference evidence="2 3" key="1">
    <citation type="journal article" date="2020" name="mSystems">
        <title>Defining Genomic and Predicted Metabolic Features of the Acetobacterium Genus.</title>
        <authorList>
            <person name="Ross D.E."/>
            <person name="Marshall C.W."/>
            <person name="Gulliver D."/>
            <person name="May H.D."/>
            <person name="Norman R.S."/>
        </authorList>
    </citation>
    <scope>NUCLEOTIDE SEQUENCE [LARGE SCALE GENOMIC DNA]</scope>
    <source>
        <strain evidence="2 3">DSM 8238</strain>
    </source>
</reference>
<dbReference type="SMART" id="SM00729">
    <property type="entry name" value="Elp3"/>
    <property type="match status" value="1"/>
</dbReference>
<dbReference type="Proteomes" id="UP000603234">
    <property type="component" value="Unassembled WGS sequence"/>
</dbReference>
<dbReference type="InterPro" id="IPR007197">
    <property type="entry name" value="rSAM"/>
</dbReference>
<dbReference type="SUPFAM" id="SSF102114">
    <property type="entry name" value="Radical SAM enzymes"/>
    <property type="match status" value="1"/>
</dbReference>
<dbReference type="GO" id="GO:0051989">
    <property type="term" value="F:coproporphyrinogen dehydrogenase activity"/>
    <property type="evidence" value="ECO:0007669"/>
    <property type="project" value="UniProtKB-EC"/>
</dbReference>
<dbReference type="InterPro" id="IPR034505">
    <property type="entry name" value="Coproporphyrinogen-III_oxidase"/>
</dbReference>
<dbReference type="InterPro" id="IPR023995">
    <property type="entry name" value="HemZ"/>
</dbReference>
<dbReference type="CDD" id="cd01335">
    <property type="entry name" value="Radical_SAM"/>
    <property type="match status" value="1"/>
</dbReference>
<keyword evidence="3" id="KW-1185">Reference proteome</keyword>
<accession>A0ABR6WWH3</accession>
<organism evidence="2 3">
    <name type="scientific">Acetobacterium fimetarium</name>
    <dbReference type="NCBI Taxonomy" id="52691"/>
    <lineage>
        <taxon>Bacteria</taxon>
        <taxon>Bacillati</taxon>
        <taxon>Bacillota</taxon>
        <taxon>Clostridia</taxon>
        <taxon>Eubacteriales</taxon>
        <taxon>Eubacteriaceae</taxon>
        <taxon>Acetobacterium</taxon>
    </lineage>
</organism>
<dbReference type="SFLD" id="SFLDF00310">
    <property type="entry name" value="oxygen-independent_coproporphy"/>
    <property type="match status" value="1"/>
</dbReference>
<proteinExistence type="predicted"/>
<evidence type="ECO:0000313" key="2">
    <source>
        <dbReference type="EMBL" id="MBC3804715.1"/>
    </source>
</evidence>
<protein>
    <submittedName>
        <fullName evidence="2">Coproporphyrinogen dehydrogenase HemZ</fullName>
        <ecNumber evidence="2">1.3.98.3</ecNumber>
    </submittedName>
</protein>
<keyword evidence="2" id="KW-0560">Oxidoreductase</keyword>
<evidence type="ECO:0000259" key="1">
    <source>
        <dbReference type="PROSITE" id="PS51918"/>
    </source>
</evidence>
<dbReference type="InterPro" id="IPR023404">
    <property type="entry name" value="rSAM_horseshoe"/>
</dbReference>
<feature type="domain" description="Radical SAM core" evidence="1">
    <location>
        <begin position="201"/>
        <end position="438"/>
    </location>
</feature>
<dbReference type="SFLD" id="SFLDS00029">
    <property type="entry name" value="Radical_SAM"/>
    <property type="match status" value="1"/>
</dbReference>
<name>A0ABR6WWH3_9FIRM</name>
<dbReference type="InterPro" id="IPR058240">
    <property type="entry name" value="rSAM_sf"/>
</dbReference>
<gene>
    <name evidence="2" type="primary">hemZ</name>
    <name evidence="2" type="ORF">GH808_09760</name>
</gene>
<dbReference type="PANTHER" id="PTHR13932">
    <property type="entry name" value="COPROPORPHYRINIGEN III OXIDASE"/>
    <property type="match status" value="1"/>
</dbReference>
<dbReference type="NCBIfam" id="TIGR03994">
    <property type="entry name" value="rSAM_HemZ"/>
    <property type="match status" value="1"/>
</dbReference>